<name>A0A9P0DA07_9CUCU</name>
<protein>
    <submittedName>
        <fullName evidence="1">Uncharacterized protein</fullName>
    </submittedName>
</protein>
<evidence type="ECO:0000313" key="2">
    <source>
        <dbReference type="Proteomes" id="UP001153636"/>
    </source>
</evidence>
<sequence>MSMNGLPMDIQWIDLCCLGLHAVNGCDYIPALYCKEKKKPLQIVLQNEEFQDAFINNEKKAFPCLNDLCAACKAELNQQLLRVSYVADIWCNAHLKVPTVLASHHGWDLSDDGYTFKWFDGEAMPNTINEIVLLNIETKERNQEEQETTQTIEQG</sequence>
<evidence type="ECO:0000313" key="1">
    <source>
        <dbReference type="EMBL" id="CAH1114431.1"/>
    </source>
</evidence>
<reference evidence="1" key="1">
    <citation type="submission" date="2022-01" db="EMBL/GenBank/DDBJ databases">
        <authorList>
            <person name="King R."/>
        </authorList>
    </citation>
    <scope>NUCLEOTIDE SEQUENCE</scope>
</reference>
<proteinExistence type="predicted"/>
<dbReference type="OrthoDB" id="7423058at2759"/>
<dbReference type="Proteomes" id="UP001153636">
    <property type="component" value="Chromosome 8"/>
</dbReference>
<organism evidence="1 2">
    <name type="scientific">Psylliodes chrysocephalus</name>
    <dbReference type="NCBI Taxonomy" id="3402493"/>
    <lineage>
        <taxon>Eukaryota</taxon>
        <taxon>Metazoa</taxon>
        <taxon>Ecdysozoa</taxon>
        <taxon>Arthropoda</taxon>
        <taxon>Hexapoda</taxon>
        <taxon>Insecta</taxon>
        <taxon>Pterygota</taxon>
        <taxon>Neoptera</taxon>
        <taxon>Endopterygota</taxon>
        <taxon>Coleoptera</taxon>
        <taxon>Polyphaga</taxon>
        <taxon>Cucujiformia</taxon>
        <taxon>Chrysomeloidea</taxon>
        <taxon>Chrysomelidae</taxon>
        <taxon>Galerucinae</taxon>
        <taxon>Alticini</taxon>
        <taxon>Psylliodes</taxon>
    </lineage>
</organism>
<accession>A0A9P0DA07</accession>
<gene>
    <name evidence="1" type="ORF">PSYICH_LOCUS14130</name>
</gene>
<dbReference type="EMBL" id="OV651820">
    <property type="protein sequence ID" value="CAH1114431.1"/>
    <property type="molecule type" value="Genomic_DNA"/>
</dbReference>
<dbReference type="AlphaFoldDB" id="A0A9P0DA07"/>
<keyword evidence="2" id="KW-1185">Reference proteome</keyword>